<dbReference type="InterPro" id="IPR055163">
    <property type="entry name" value="ALK/LTK-like_GRD"/>
</dbReference>
<evidence type="ECO:0000256" key="3">
    <source>
        <dbReference type="ARBA" id="ARBA00022475"/>
    </source>
</evidence>
<dbReference type="GO" id="GO:0004714">
    <property type="term" value="F:transmembrane receptor protein tyrosine kinase activity"/>
    <property type="evidence" value="ECO:0007669"/>
    <property type="project" value="UniProtKB-EC"/>
</dbReference>
<evidence type="ECO:0000313" key="18">
    <source>
        <dbReference type="Proteomes" id="UP000001542"/>
    </source>
</evidence>
<keyword evidence="4" id="KW-0808">Transferase</keyword>
<keyword evidence="11" id="KW-0472">Membrane</keyword>
<evidence type="ECO:0000256" key="12">
    <source>
        <dbReference type="ARBA" id="ARBA00023137"/>
    </source>
</evidence>
<evidence type="ECO:0000256" key="13">
    <source>
        <dbReference type="ARBA" id="ARBA00023157"/>
    </source>
</evidence>
<dbReference type="EMBL" id="DS113326">
    <property type="protein sequence ID" value="EAY11091.1"/>
    <property type="molecule type" value="Genomic_DNA"/>
</dbReference>
<evidence type="ECO:0000259" key="16">
    <source>
        <dbReference type="Pfam" id="PF12810"/>
    </source>
</evidence>
<keyword evidence="18" id="KW-1185">Reference proteome</keyword>
<dbReference type="RefSeq" id="XP_001323314.1">
    <property type="nucleotide sequence ID" value="XM_001323279.1"/>
</dbReference>
<gene>
    <name evidence="17" type="ORF">TVAG_045150</name>
</gene>
<dbReference type="Pfam" id="PF12810">
    <property type="entry name" value="ALK_LTK_GRD"/>
    <property type="match status" value="1"/>
</dbReference>
<dbReference type="InParanoid" id="A2E8G3"/>
<evidence type="ECO:0000256" key="8">
    <source>
        <dbReference type="ARBA" id="ARBA00022777"/>
    </source>
</evidence>
<keyword evidence="8" id="KW-0418">Kinase</keyword>
<keyword evidence="9" id="KW-0067">ATP-binding</keyword>
<proteinExistence type="predicted"/>
<reference evidence="17" key="1">
    <citation type="submission" date="2006-10" db="EMBL/GenBank/DDBJ databases">
        <authorList>
            <person name="Amadeo P."/>
            <person name="Zhao Q."/>
            <person name="Wortman J."/>
            <person name="Fraser-Liggett C."/>
            <person name="Carlton J."/>
        </authorList>
    </citation>
    <scope>NUCLEOTIDE SEQUENCE</scope>
    <source>
        <strain evidence="17">G3</strain>
    </source>
</reference>
<evidence type="ECO:0000256" key="5">
    <source>
        <dbReference type="ARBA" id="ARBA00022692"/>
    </source>
</evidence>
<evidence type="ECO:0000256" key="7">
    <source>
        <dbReference type="ARBA" id="ARBA00022741"/>
    </source>
</evidence>
<evidence type="ECO:0000256" key="4">
    <source>
        <dbReference type="ARBA" id="ARBA00022679"/>
    </source>
</evidence>
<keyword evidence="5" id="KW-0812">Transmembrane</keyword>
<evidence type="ECO:0000256" key="1">
    <source>
        <dbReference type="ARBA" id="ARBA00004251"/>
    </source>
</evidence>
<evidence type="ECO:0000256" key="9">
    <source>
        <dbReference type="ARBA" id="ARBA00022840"/>
    </source>
</evidence>
<reference evidence="17" key="2">
    <citation type="journal article" date="2007" name="Science">
        <title>Draft genome sequence of the sexually transmitted pathogen Trichomonas vaginalis.</title>
        <authorList>
            <person name="Carlton J.M."/>
            <person name="Hirt R.P."/>
            <person name="Silva J.C."/>
            <person name="Delcher A.L."/>
            <person name="Schatz M."/>
            <person name="Zhao Q."/>
            <person name="Wortman J.R."/>
            <person name="Bidwell S.L."/>
            <person name="Alsmark U.C.M."/>
            <person name="Besteiro S."/>
            <person name="Sicheritz-Ponten T."/>
            <person name="Noel C.J."/>
            <person name="Dacks J.B."/>
            <person name="Foster P.G."/>
            <person name="Simillion C."/>
            <person name="Van de Peer Y."/>
            <person name="Miranda-Saavedra D."/>
            <person name="Barton G.J."/>
            <person name="Westrop G.D."/>
            <person name="Mueller S."/>
            <person name="Dessi D."/>
            <person name="Fiori P.L."/>
            <person name="Ren Q."/>
            <person name="Paulsen I."/>
            <person name="Zhang H."/>
            <person name="Bastida-Corcuera F.D."/>
            <person name="Simoes-Barbosa A."/>
            <person name="Brown M.T."/>
            <person name="Hayes R.D."/>
            <person name="Mukherjee M."/>
            <person name="Okumura C.Y."/>
            <person name="Schneider R."/>
            <person name="Smith A.J."/>
            <person name="Vanacova S."/>
            <person name="Villalvazo M."/>
            <person name="Haas B.J."/>
            <person name="Pertea M."/>
            <person name="Feldblyum T.V."/>
            <person name="Utterback T.R."/>
            <person name="Shu C.L."/>
            <person name="Osoegawa K."/>
            <person name="de Jong P.J."/>
            <person name="Hrdy I."/>
            <person name="Horvathova L."/>
            <person name="Zubacova Z."/>
            <person name="Dolezal P."/>
            <person name="Malik S.B."/>
            <person name="Logsdon J.M. Jr."/>
            <person name="Henze K."/>
            <person name="Gupta A."/>
            <person name="Wang C.C."/>
            <person name="Dunne R.L."/>
            <person name="Upcroft J.A."/>
            <person name="Upcroft P."/>
            <person name="White O."/>
            <person name="Salzberg S.L."/>
            <person name="Tang P."/>
            <person name="Chiu C.-H."/>
            <person name="Lee Y.-S."/>
            <person name="Embley T.M."/>
            <person name="Coombs G.H."/>
            <person name="Mottram J.C."/>
            <person name="Tachezy J."/>
            <person name="Fraser-Liggett C.M."/>
            <person name="Johnson P.J."/>
        </authorList>
    </citation>
    <scope>NUCLEOTIDE SEQUENCE [LARGE SCALE GENOMIC DNA]</scope>
    <source>
        <strain evidence="17">G3</strain>
    </source>
</reference>
<dbReference type="KEGG" id="tva:4769042"/>
<dbReference type="VEuPathDB" id="TrichDB:TVAG_045150"/>
<keyword evidence="13" id="KW-1015">Disulfide bond</keyword>
<dbReference type="Proteomes" id="UP000001542">
    <property type="component" value="Unassembled WGS sequence"/>
</dbReference>
<keyword evidence="12" id="KW-0829">Tyrosine-protein kinase</keyword>
<evidence type="ECO:0000256" key="10">
    <source>
        <dbReference type="ARBA" id="ARBA00022989"/>
    </source>
</evidence>
<name>A2E8G3_TRIV3</name>
<dbReference type="AlphaFoldDB" id="A2E8G3"/>
<evidence type="ECO:0000256" key="2">
    <source>
        <dbReference type="ARBA" id="ARBA00011902"/>
    </source>
</evidence>
<keyword evidence="7" id="KW-0547">Nucleotide-binding</keyword>
<keyword evidence="6" id="KW-0732">Signal</keyword>
<comment type="subcellular location">
    <subcellularLocation>
        <location evidence="1">Cell membrane</location>
        <topology evidence="1">Single-pass type I membrane protein</topology>
    </subcellularLocation>
</comment>
<dbReference type="GO" id="GO:0005886">
    <property type="term" value="C:plasma membrane"/>
    <property type="evidence" value="ECO:0007669"/>
    <property type="project" value="UniProtKB-SubCell"/>
</dbReference>
<sequence length="182" mass="18229">MLDVWGAQGCNVTNGVRGPLIPGGTGGHSAGVFVAVAETMLYLHLGGTSNTTQSFLATYNGGATGVNDADGCGGGASDFRTKKSAWNENLNSRIIISGGGGGAYGRYGLYYGGKGGGQKGETDSSGMAAVGTQYGCEGPEYSQCGTLGAGKGDWFAKSDICKVSNLTLCKGSKLSDSASAPK</sequence>
<feature type="domain" description="ALK/LTK-like glycine-rich" evidence="16">
    <location>
        <begin position="2"/>
        <end position="136"/>
    </location>
</feature>
<evidence type="ECO:0000256" key="6">
    <source>
        <dbReference type="ARBA" id="ARBA00022729"/>
    </source>
</evidence>
<dbReference type="GO" id="GO:0005524">
    <property type="term" value="F:ATP binding"/>
    <property type="evidence" value="ECO:0007669"/>
    <property type="project" value="UniProtKB-KW"/>
</dbReference>
<evidence type="ECO:0000256" key="11">
    <source>
        <dbReference type="ARBA" id="ARBA00023136"/>
    </source>
</evidence>
<dbReference type="VEuPathDB" id="TrichDB:TVAGG3_0550280"/>
<keyword evidence="10" id="KW-1133">Transmembrane helix</keyword>
<protein>
    <recommendedName>
        <fullName evidence="2">receptor protein-tyrosine kinase</fullName>
        <ecNumber evidence="2">2.7.10.1</ecNumber>
    </recommendedName>
</protein>
<organism evidence="17 18">
    <name type="scientific">Trichomonas vaginalis (strain ATCC PRA-98 / G3)</name>
    <dbReference type="NCBI Taxonomy" id="412133"/>
    <lineage>
        <taxon>Eukaryota</taxon>
        <taxon>Metamonada</taxon>
        <taxon>Parabasalia</taxon>
        <taxon>Trichomonadida</taxon>
        <taxon>Trichomonadidae</taxon>
        <taxon>Trichomonas</taxon>
    </lineage>
</organism>
<keyword evidence="15" id="KW-0325">Glycoprotein</keyword>
<evidence type="ECO:0000256" key="15">
    <source>
        <dbReference type="ARBA" id="ARBA00023180"/>
    </source>
</evidence>
<keyword evidence="3" id="KW-1003">Cell membrane</keyword>
<evidence type="ECO:0000313" key="17">
    <source>
        <dbReference type="EMBL" id="EAY11091.1"/>
    </source>
</evidence>
<dbReference type="EC" id="2.7.10.1" evidence="2"/>
<evidence type="ECO:0000256" key="14">
    <source>
        <dbReference type="ARBA" id="ARBA00023170"/>
    </source>
</evidence>
<keyword evidence="14" id="KW-0675">Receptor</keyword>
<accession>A2E8G3</accession>